<dbReference type="NCBIfam" id="NF006679">
    <property type="entry name" value="PRK09228.1"/>
    <property type="match status" value="1"/>
</dbReference>
<comment type="catalytic activity">
    <reaction evidence="8">
        <text>guanine + H2O + H(+) = xanthine + NH4(+)</text>
        <dbReference type="Rhea" id="RHEA:14665"/>
        <dbReference type="ChEBI" id="CHEBI:15377"/>
        <dbReference type="ChEBI" id="CHEBI:15378"/>
        <dbReference type="ChEBI" id="CHEBI:16235"/>
        <dbReference type="ChEBI" id="CHEBI:17712"/>
        <dbReference type="ChEBI" id="CHEBI:28938"/>
        <dbReference type="EC" id="3.5.4.3"/>
    </reaction>
</comment>
<dbReference type="InterPro" id="IPR011059">
    <property type="entry name" value="Metal-dep_hydrolase_composite"/>
</dbReference>
<dbReference type="PANTHER" id="PTHR11271:SF6">
    <property type="entry name" value="GUANINE DEAMINASE"/>
    <property type="match status" value="1"/>
</dbReference>
<comment type="pathway">
    <text evidence="1 8">Purine metabolism; guanine degradation; xanthine from guanine: step 1/1.</text>
</comment>
<keyword evidence="5 8" id="KW-0378">Hydrolase</keyword>
<comment type="function">
    <text evidence="8">Catalyzes the hydrolytic deamination of guanine, producing xanthine and ammonia.</text>
</comment>
<feature type="domain" description="Amidohydrolase-related" evidence="9">
    <location>
        <begin position="65"/>
        <end position="432"/>
    </location>
</feature>
<dbReference type="Proteomes" id="UP000326169">
    <property type="component" value="Unassembled WGS sequence"/>
</dbReference>
<evidence type="ECO:0000256" key="4">
    <source>
        <dbReference type="ARBA" id="ARBA00022723"/>
    </source>
</evidence>
<comment type="similarity">
    <text evidence="2 8">Belongs to the metallo-dependent hydrolases superfamily. ATZ/TRZ family.</text>
</comment>
<evidence type="ECO:0000256" key="8">
    <source>
        <dbReference type="RuleBase" id="RU366009"/>
    </source>
</evidence>
<accession>A0A5M3TAB8</accession>
<keyword evidence="6 8" id="KW-0862">Zinc</keyword>
<evidence type="ECO:0000259" key="9">
    <source>
        <dbReference type="Pfam" id="PF01979"/>
    </source>
</evidence>
<organism evidence="10 11">
    <name type="scientific">Limnospira platensis NIES-46</name>
    <dbReference type="NCBI Taxonomy" id="1236695"/>
    <lineage>
        <taxon>Bacteria</taxon>
        <taxon>Bacillati</taxon>
        <taxon>Cyanobacteriota</taxon>
        <taxon>Cyanophyceae</taxon>
        <taxon>Oscillatoriophycideae</taxon>
        <taxon>Oscillatoriales</taxon>
        <taxon>Sirenicapillariaceae</taxon>
        <taxon>Limnospira</taxon>
    </lineage>
</organism>
<dbReference type="SUPFAM" id="SSF51556">
    <property type="entry name" value="Metallo-dependent hydrolases"/>
    <property type="match status" value="1"/>
</dbReference>
<name>A0A5M3TAB8_LIMPL</name>
<evidence type="ECO:0000256" key="1">
    <source>
        <dbReference type="ARBA" id="ARBA00004984"/>
    </source>
</evidence>
<dbReference type="InterPro" id="IPR006680">
    <property type="entry name" value="Amidohydro-rel"/>
</dbReference>
<reference evidence="10 11" key="1">
    <citation type="journal article" date="2019" name="J Genomics">
        <title>The Draft Genome of a Hydrogen-producing Cyanobacterium, Arthrospira platensis NIES-46.</title>
        <authorList>
            <person name="Suzuki S."/>
            <person name="Yamaguchi H."/>
            <person name="Kawachi M."/>
        </authorList>
    </citation>
    <scope>NUCLEOTIDE SEQUENCE [LARGE SCALE GENOMIC DNA]</scope>
    <source>
        <strain evidence="10 11">NIES-46</strain>
    </source>
</reference>
<dbReference type="CDD" id="cd01303">
    <property type="entry name" value="GDEase"/>
    <property type="match status" value="1"/>
</dbReference>
<dbReference type="NCBIfam" id="TIGR02967">
    <property type="entry name" value="guan_deamin"/>
    <property type="match status" value="1"/>
</dbReference>
<dbReference type="Pfam" id="PF01979">
    <property type="entry name" value="Amidohydro_1"/>
    <property type="match status" value="1"/>
</dbReference>
<evidence type="ECO:0000256" key="6">
    <source>
        <dbReference type="ARBA" id="ARBA00022833"/>
    </source>
</evidence>
<dbReference type="SUPFAM" id="SSF51338">
    <property type="entry name" value="Composite domain of metallo-dependent hydrolases"/>
    <property type="match status" value="1"/>
</dbReference>
<dbReference type="EC" id="3.5.4.3" evidence="3 7"/>
<sequence>MYGVRGAFLDFVDEAFVVSPTDSYRYIQDGLLIVDDGKIQAFGSYDNIRTDYPEVEIIHYSQRLIIPGFVDTHVHYPQTEIIASYGEQLLQWLEKYAFPGEQRFKDPLHAREVAGFFFDELARNGTTTAVVMTTVFPESTRVFFEEAQSRNIRAIAGQVMMDRNAPNSLLDNPETAYDNNKDLIKEWHNRGRLCYTITPRFAITSTPEQLEVAGQLKREFPDVYVHTHLSENPEELVTVSQLFPNCQDYLEVYEKAGLVGDRSIFAHGIYLSNSEFKRLSEAGSAIAFCPTSNMFIGSGLFNLKEAKSPAHPIAVGLGSDVGAGTSFSMLKTMSAAYKVTQLQKQTLSPLQAFYLATLGGAKAIHLDSYIGNFKVGKESDFIVLNWQATPLMAFRHPQHSIESVEKLNEILFSLMILGDDRSIDATYIGGNLAYCNRDYMTW</sequence>
<dbReference type="Gene3D" id="2.30.40.10">
    <property type="entry name" value="Urease, subunit C, domain 1"/>
    <property type="match status" value="1"/>
</dbReference>
<evidence type="ECO:0000256" key="7">
    <source>
        <dbReference type="NCBIfam" id="TIGR02967"/>
    </source>
</evidence>
<comment type="caution">
    <text evidence="10">The sequence shown here is derived from an EMBL/GenBank/DDBJ whole genome shotgun (WGS) entry which is preliminary data.</text>
</comment>
<gene>
    <name evidence="10" type="ORF">NIES46_29400</name>
</gene>
<evidence type="ECO:0000256" key="5">
    <source>
        <dbReference type="ARBA" id="ARBA00022801"/>
    </source>
</evidence>
<dbReference type="RefSeq" id="WP_014274497.1">
    <property type="nucleotide sequence ID" value="NZ_BIMW01000110.1"/>
</dbReference>
<evidence type="ECO:0000313" key="11">
    <source>
        <dbReference type="Proteomes" id="UP000326169"/>
    </source>
</evidence>
<keyword evidence="11" id="KW-1185">Reference proteome</keyword>
<dbReference type="Gene3D" id="3.20.20.140">
    <property type="entry name" value="Metal-dependent hydrolases"/>
    <property type="match status" value="1"/>
</dbReference>
<dbReference type="InterPro" id="IPR014311">
    <property type="entry name" value="Guanine_deaminase"/>
</dbReference>
<keyword evidence="4 8" id="KW-0479">Metal-binding</keyword>
<dbReference type="EMBL" id="BIMW01000110">
    <property type="protein sequence ID" value="GCE94880.1"/>
    <property type="molecule type" value="Genomic_DNA"/>
</dbReference>
<evidence type="ECO:0000313" key="10">
    <source>
        <dbReference type="EMBL" id="GCE94880.1"/>
    </source>
</evidence>
<dbReference type="InterPro" id="IPR032466">
    <property type="entry name" value="Metal_Hydrolase"/>
</dbReference>
<dbReference type="PANTHER" id="PTHR11271">
    <property type="entry name" value="GUANINE DEAMINASE"/>
    <property type="match status" value="1"/>
</dbReference>
<comment type="cofactor">
    <cofactor evidence="8">
        <name>Zn(2+)</name>
        <dbReference type="ChEBI" id="CHEBI:29105"/>
    </cofactor>
    <text evidence="8">Binds 1 zinc ion per subunit.</text>
</comment>
<dbReference type="InterPro" id="IPR051607">
    <property type="entry name" value="Metallo-dep_hydrolases"/>
</dbReference>
<dbReference type="GeneID" id="301683755"/>
<evidence type="ECO:0000256" key="2">
    <source>
        <dbReference type="ARBA" id="ARBA00006745"/>
    </source>
</evidence>
<proteinExistence type="inferred from homology"/>
<evidence type="ECO:0000256" key="3">
    <source>
        <dbReference type="ARBA" id="ARBA00012781"/>
    </source>
</evidence>
<protein>
    <recommendedName>
        <fullName evidence="3 7">Guanine deaminase</fullName>
        <shortName evidence="8">Guanase</shortName>
        <ecNumber evidence="3 7">3.5.4.3</ecNumber>
    </recommendedName>
    <alternativeName>
        <fullName evidence="8">Guanine aminohydrolase</fullName>
    </alternativeName>
</protein>